<evidence type="ECO:0000256" key="2">
    <source>
        <dbReference type="ARBA" id="ARBA00022692"/>
    </source>
</evidence>
<feature type="compositionally biased region" description="Low complexity" evidence="5">
    <location>
        <begin position="277"/>
        <end position="287"/>
    </location>
</feature>
<dbReference type="OrthoDB" id="3026777at2759"/>
<dbReference type="SUPFAM" id="SSF103473">
    <property type="entry name" value="MFS general substrate transporter"/>
    <property type="match status" value="1"/>
</dbReference>
<feature type="region of interest" description="Disordered" evidence="5">
    <location>
        <begin position="276"/>
        <end position="313"/>
    </location>
</feature>
<feature type="transmembrane region" description="Helical" evidence="6">
    <location>
        <begin position="153"/>
        <end position="178"/>
    </location>
</feature>
<dbReference type="GO" id="GO:0016020">
    <property type="term" value="C:membrane"/>
    <property type="evidence" value="ECO:0007669"/>
    <property type="project" value="UniProtKB-SubCell"/>
</dbReference>
<proteinExistence type="predicted"/>
<dbReference type="GO" id="GO:0022857">
    <property type="term" value="F:transmembrane transporter activity"/>
    <property type="evidence" value="ECO:0007669"/>
    <property type="project" value="InterPro"/>
</dbReference>
<organism evidence="7 8">
    <name type="scientific">Cryphonectria parasitica (strain ATCC 38755 / EP155)</name>
    <dbReference type="NCBI Taxonomy" id="660469"/>
    <lineage>
        <taxon>Eukaryota</taxon>
        <taxon>Fungi</taxon>
        <taxon>Dikarya</taxon>
        <taxon>Ascomycota</taxon>
        <taxon>Pezizomycotina</taxon>
        <taxon>Sordariomycetes</taxon>
        <taxon>Sordariomycetidae</taxon>
        <taxon>Diaporthales</taxon>
        <taxon>Cryphonectriaceae</taxon>
        <taxon>Cryphonectria-Endothia species complex</taxon>
        <taxon>Cryphonectria</taxon>
    </lineage>
</organism>
<feature type="transmembrane region" description="Helical" evidence="6">
    <location>
        <begin position="454"/>
        <end position="475"/>
    </location>
</feature>
<comment type="caution">
    <text evidence="7">The sequence shown here is derived from an EMBL/GenBank/DDBJ whole genome shotgun (WGS) entry which is preliminary data.</text>
</comment>
<evidence type="ECO:0000256" key="5">
    <source>
        <dbReference type="SAM" id="MobiDB-lite"/>
    </source>
</evidence>
<evidence type="ECO:0000313" key="7">
    <source>
        <dbReference type="EMBL" id="KAF3764361.1"/>
    </source>
</evidence>
<feature type="transmembrane region" description="Helical" evidence="6">
    <location>
        <begin position="429"/>
        <end position="448"/>
    </location>
</feature>
<feature type="transmembrane region" description="Helical" evidence="6">
    <location>
        <begin position="184"/>
        <end position="208"/>
    </location>
</feature>
<feature type="transmembrane region" description="Helical" evidence="6">
    <location>
        <begin position="249"/>
        <end position="269"/>
    </location>
</feature>
<reference evidence="7" key="1">
    <citation type="journal article" date="2020" name="Phytopathology">
        <title>Genome sequence of the chestnut blight fungus Cryphonectria parasitica EP155: A fundamental resource for an archetypical invasive plant pathogen.</title>
        <authorList>
            <person name="Crouch J.A."/>
            <person name="Dawe A."/>
            <person name="Aerts A."/>
            <person name="Barry K."/>
            <person name="Churchill A.C.L."/>
            <person name="Grimwood J."/>
            <person name="Hillman B."/>
            <person name="Milgroom M.G."/>
            <person name="Pangilinan J."/>
            <person name="Smith M."/>
            <person name="Salamov A."/>
            <person name="Schmutz J."/>
            <person name="Yadav J."/>
            <person name="Grigoriev I.V."/>
            <person name="Nuss D."/>
        </authorList>
    </citation>
    <scope>NUCLEOTIDE SEQUENCE</scope>
    <source>
        <strain evidence="7">EP155</strain>
    </source>
</reference>
<evidence type="ECO:0000313" key="8">
    <source>
        <dbReference type="Proteomes" id="UP000803844"/>
    </source>
</evidence>
<dbReference type="PANTHER" id="PTHR23507">
    <property type="entry name" value="ZGC:174356"/>
    <property type="match status" value="1"/>
</dbReference>
<dbReference type="GeneID" id="63832361"/>
<dbReference type="Pfam" id="PF07690">
    <property type="entry name" value="MFS_1"/>
    <property type="match status" value="1"/>
</dbReference>
<dbReference type="PANTHER" id="PTHR23507:SF1">
    <property type="entry name" value="FI18259P1-RELATED"/>
    <property type="match status" value="1"/>
</dbReference>
<feature type="transmembrane region" description="Helical" evidence="6">
    <location>
        <begin position="487"/>
        <end position="510"/>
    </location>
</feature>
<evidence type="ECO:0008006" key="9">
    <source>
        <dbReference type="Google" id="ProtNLM"/>
    </source>
</evidence>
<protein>
    <recommendedName>
        <fullName evidence="9">Major facilitator superfamily (MFS) profile domain-containing protein</fullName>
    </recommendedName>
</protein>
<dbReference type="AlphaFoldDB" id="A0A9P5CNQ4"/>
<feature type="compositionally biased region" description="Acidic residues" evidence="5">
    <location>
        <begin position="291"/>
        <end position="305"/>
    </location>
</feature>
<feature type="transmembrane region" description="Helical" evidence="6">
    <location>
        <begin position="522"/>
        <end position="542"/>
    </location>
</feature>
<dbReference type="Gene3D" id="1.20.1250.20">
    <property type="entry name" value="MFS general substrate transporter like domains"/>
    <property type="match status" value="2"/>
</dbReference>
<feature type="transmembrane region" description="Helical" evidence="6">
    <location>
        <begin position="120"/>
        <end position="141"/>
    </location>
</feature>
<feature type="transmembrane region" description="Helical" evidence="6">
    <location>
        <begin position="375"/>
        <end position="396"/>
    </location>
</feature>
<dbReference type="InterPro" id="IPR011701">
    <property type="entry name" value="MFS"/>
</dbReference>
<name>A0A9P5CNQ4_CRYP1</name>
<dbReference type="InterPro" id="IPR036259">
    <property type="entry name" value="MFS_trans_sf"/>
</dbReference>
<sequence>MSETTLRESIDGGTEATPLLGAGPAGGRPRPPSRSATAIGRAEEEARAARTDRIIRNMLLLGNLMASASGGFLNLPVARLTEDVLCHAYYEERRSSLLAATVYAPIDEGQCKLEPIQSKLVQIIAVSSALTAAAGFLNAYPWSSAADRLGRKFVLSLSLAGIMLGSLWTLIVLAFGGAIPIRLVWLECLGAFIGGGNPVAVAMLLAMLADASSEEERAVVFLKQNMVTVCGNLVAPTLSSFMMSRLGPWPPYITGIALIGSSALLVLFIPDAKHPPSTTSFSSSATTEQNSSDDDDDDDNDADEDSSIRKQPKSSFSYSSLRHRLRTSLSIFTSPPSLVLLLLTCAADLPVLSSTTSFMALFISKRFGLRLFQGGYVQTAFGLASMAQSLVLLPWLCRFLMRNNPAATTTTPRSSSFFRPADEQHRDAALARLGATITVLAALVMGAAPTLALFIVGLALLALGMAYASLAKSLMSFYVAPAHRSRVFGVVGMVQILGGVYAQPMLAGLFSIGMRLGGGWVGLPYFGLAGLVCLVLGFLLLVRVPKRPVGLDTSSSSSSSLSADETGEGRAAE</sequence>
<evidence type="ECO:0000256" key="4">
    <source>
        <dbReference type="ARBA" id="ARBA00023136"/>
    </source>
</evidence>
<dbReference type="Proteomes" id="UP000803844">
    <property type="component" value="Unassembled WGS sequence"/>
</dbReference>
<feature type="region of interest" description="Disordered" evidence="5">
    <location>
        <begin position="549"/>
        <end position="573"/>
    </location>
</feature>
<feature type="compositionally biased region" description="Basic and acidic residues" evidence="5">
    <location>
        <begin position="1"/>
        <end position="10"/>
    </location>
</feature>
<evidence type="ECO:0000256" key="6">
    <source>
        <dbReference type="SAM" id="Phobius"/>
    </source>
</evidence>
<evidence type="ECO:0000256" key="1">
    <source>
        <dbReference type="ARBA" id="ARBA00004141"/>
    </source>
</evidence>
<comment type="subcellular location">
    <subcellularLocation>
        <location evidence="1">Membrane</location>
        <topology evidence="1">Multi-pass membrane protein</topology>
    </subcellularLocation>
</comment>
<gene>
    <name evidence="7" type="ORF">M406DRAFT_107313</name>
</gene>
<evidence type="ECO:0000256" key="3">
    <source>
        <dbReference type="ARBA" id="ARBA00022989"/>
    </source>
</evidence>
<keyword evidence="3 6" id="KW-1133">Transmembrane helix</keyword>
<dbReference type="EMBL" id="MU032348">
    <property type="protein sequence ID" value="KAF3764361.1"/>
    <property type="molecule type" value="Genomic_DNA"/>
</dbReference>
<accession>A0A9P5CNQ4</accession>
<feature type="transmembrane region" description="Helical" evidence="6">
    <location>
        <begin position="338"/>
        <end position="363"/>
    </location>
</feature>
<feature type="region of interest" description="Disordered" evidence="5">
    <location>
        <begin position="1"/>
        <end position="42"/>
    </location>
</feature>
<keyword evidence="8" id="KW-1185">Reference proteome</keyword>
<keyword evidence="4 6" id="KW-0472">Membrane</keyword>
<dbReference type="RefSeq" id="XP_040775322.1">
    <property type="nucleotide sequence ID" value="XM_040915232.1"/>
</dbReference>
<keyword evidence="2 6" id="KW-0812">Transmembrane</keyword>